<reference evidence="1" key="1">
    <citation type="journal article" date="2014" name="Front. Microbiol.">
        <title>High frequency of phylogenetically diverse reductive dehalogenase-homologous genes in deep subseafloor sedimentary metagenomes.</title>
        <authorList>
            <person name="Kawai M."/>
            <person name="Futagami T."/>
            <person name="Toyoda A."/>
            <person name="Takaki Y."/>
            <person name="Nishi S."/>
            <person name="Hori S."/>
            <person name="Arai W."/>
            <person name="Tsubouchi T."/>
            <person name="Morono Y."/>
            <person name="Uchiyama I."/>
            <person name="Ito T."/>
            <person name="Fujiyama A."/>
            <person name="Inagaki F."/>
            <person name="Takami H."/>
        </authorList>
    </citation>
    <scope>NUCLEOTIDE SEQUENCE</scope>
    <source>
        <strain evidence="1">Expedition CK06-06</strain>
    </source>
</reference>
<comment type="caution">
    <text evidence="1">The sequence shown here is derived from an EMBL/GenBank/DDBJ whole genome shotgun (WGS) entry which is preliminary data.</text>
</comment>
<accession>X1LRU2</accession>
<dbReference type="AlphaFoldDB" id="X1LRU2"/>
<evidence type="ECO:0000313" key="1">
    <source>
        <dbReference type="EMBL" id="GAI22082.1"/>
    </source>
</evidence>
<sequence>KAKGTNKLTDGEDLASITDEGYQDVSIHGSHDGDSISFEEDDIDVTTGYVLIDLSDTTNYPHSGTERVGVDWIVVTGLADTSAVGYFDIGFITRIDGVNSDWYSIFHDHFDKKEERFEIMLNLVPQSVECNPTKHLSGGGMKFVNDATFNTGGTVKGTYSDTTPPAVGDLVLKVTRSAGQTDLAVAVGYHTH</sequence>
<organism evidence="1">
    <name type="scientific">marine sediment metagenome</name>
    <dbReference type="NCBI Taxonomy" id="412755"/>
    <lineage>
        <taxon>unclassified sequences</taxon>
        <taxon>metagenomes</taxon>
        <taxon>ecological metagenomes</taxon>
    </lineage>
</organism>
<dbReference type="EMBL" id="BARV01014696">
    <property type="protein sequence ID" value="GAI22082.1"/>
    <property type="molecule type" value="Genomic_DNA"/>
</dbReference>
<proteinExistence type="predicted"/>
<protein>
    <submittedName>
        <fullName evidence="1">Uncharacterized protein</fullName>
    </submittedName>
</protein>
<name>X1LRU2_9ZZZZ</name>
<gene>
    <name evidence="1" type="ORF">S06H3_25518</name>
</gene>
<feature type="non-terminal residue" evidence="1">
    <location>
        <position position="1"/>
    </location>
</feature>